<sequence>MIFLYRKRFATKNMFHFSASYTTLFVEQTSCKNFYSFPLFIHCHISHIKLQSSLIKSALMSVFSHLTSN</sequence>
<evidence type="ECO:0000313" key="1">
    <source>
        <dbReference type="EMBL" id="JAE34498.1"/>
    </source>
</evidence>
<protein>
    <submittedName>
        <fullName evidence="1">Uncharacterized protein</fullName>
    </submittedName>
</protein>
<name>A0A0A9Q503_ARUDO</name>
<accession>A0A0A9Q503</accession>
<proteinExistence type="predicted"/>
<dbReference type="AlphaFoldDB" id="A0A0A9Q503"/>
<dbReference type="EMBL" id="GBRH01163398">
    <property type="protein sequence ID" value="JAE34498.1"/>
    <property type="molecule type" value="Transcribed_RNA"/>
</dbReference>
<reference evidence="1" key="1">
    <citation type="submission" date="2014-09" db="EMBL/GenBank/DDBJ databases">
        <authorList>
            <person name="Magalhaes I.L.F."/>
            <person name="Oliveira U."/>
            <person name="Santos F.R."/>
            <person name="Vidigal T.H.D.A."/>
            <person name="Brescovit A.D."/>
            <person name="Santos A.J."/>
        </authorList>
    </citation>
    <scope>NUCLEOTIDE SEQUENCE</scope>
    <source>
        <tissue evidence="1">Shoot tissue taken approximately 20 cm above the soil surface</tissue>
    </source>
</reference>
<reference evidence="1" key="2">
    <citation type="journal article" date="2015" name="Data Brief">
        <title>Shoot transcriptome of the giant reed, Arundo donax.</title>
        <authorList>
            <person name="Barrero R.A."/>
            <person name="Guerrero F.D."/>
            <person name="Moolhuijzen P."/>
            <person name="Goolsby J.A."/>
            <person name="Tidwell J."/>
            <person name="Bellgard S.E."/>
            <person name="Bellgard M.I."/>
        </authorList>
    </citation>
    <scope>NUCLEOTIDE SEQUENCE</scope>
    <source>
        <tissue evidence="1">Shoot tissue taken approximately 20 cm above the soil surface</tissue>
    </source>
</reference>
<organism evidence="1">
    <name type="scientific">Arundo donax</name>
    <name type="common">Giant reed</name>
    <name type="synonym">Donax arundinaceus</name>
    <dbReference type="NCBI Taxonomy" id="35708"/>
    <lineage>
        <taxon>Eukaryota</taxon>
        <taxon>Viridiplantae</taxon>
        <taxon>Streptophyta</taxon>
        <taxon>Embryophyta</taxon>
        <taxon>Tracheophyta</taxon>
        <taxon>Spermatophyta</taxon>
        <taxon>Magnoliopsida</taxon>
        <taxon>Liliopsida</taxon>
        <taxon>Poales</taxon>
        <taxon>Poaceae</taxon>
        <taxon>PACMAD clade</taxon>
        <taxon>Arundinoideae</taxon>
        <taxon>Arundineae</taxon>
        <taxon>Arundo</taxon>
    </lineage>
</organism>